<dbReference type="SUPFAM" id="SSF51206">
    <property type="entry name" value="cAMP-binding domain-like"/>
    <property type="match status" value="1"/>
</dbReference>
<dbReference type="RefSeq" id="WP_097034225.1">
    <property type="nucleotide sequence ID" value="NZ_CAXSLY010000022.1"/>
</dbReference>
<dbReference type="InterPro" id="IPR036390">
    <property type="entry name" value="WH_DNA-bd_sf"/>
</dbReference>
<feature type="domain" description="HTH crp-type" evidence="5">
    <location>
        <begin position="147"/>
        <end position="220"/>
    </location>
</feature>
<dbReference type="SUPFAM" id="SSF46785">
    <property type="entry name" value="Winged helix' DNA-binding domain"/>
    <property type="match status" value="1"/>
</dbReference>
<sequence>MKELVKCQLGKMELFNSLDQATINALSELGESKCYLKGSHIFRDKDEINKVYIVYSGKVALYKLNESAQKKIIFILGKESILNAVVLDDLPASINCEVFEKAEVLSFDRMKFQEIMMNDFELTKIVISSLSIKVRRLYRQLKNSTPIKVEKRVAAKLWKLSKDYGIEVEDGTVIDMNISITYLADMFGAPRETISRALKILQENDLIIYEKKKIKIKDKDKLAKFFKGIS</sequence>
<evidence type="ECO:0000256" key="3">
    <source>
        <dbReference type="ARBA" id="ARBA00023163"/>
    </source>
</evidence>
<dbReference type="Gene3D" id="1.10.10.10">
    <property type="entry name" value="Winged helix-like DNA-binding domain superfamily/Winged helix DNA-binding domain"/>
    <property type="match status" value="1"/>
</dbReference>
<dbReference type="PANTHER" id="PTHR24567">
    <property type="entry name" value="CRP FAMILY TRANSCRIPTIONAL REGULATORY PROTEIN"/>
    <property type="match status" value="1"/>
</dbReference>
<dbReference type="InterPro" id="IPR000595">
    <property type="entry name" value="cNMP-bd_dom"/>
</dbReference>
<dbReference type="SMART" id="SM00419">
    <property type="entry name" value="HTH_CRP"/>
    <property type="match status" value="1"/>
</dbReference>
<dbReference type="GO" id="GO:0003700">
    <property type="term" value="F:DNA-binding transcription factor activity"/>
    <property type="evidence" value="ECO:0007669"/>
    <property type="project" value="TreeGrafter"/>
</dbReference>
<dbReference type="Pfam" id="PF13545">
    <property type="entry name" value="HTH_Crp_2"/>
    <property type="match status" value="1"/>
</dbReference>
<evidence type="ECO:0000313" key="6">
    <source>
        <dbReference type="EMBL" id="MDC4241599.1"/>
    </source>
</evidence>
<comment type="caution">
    <text evidence="6">The sequence shown here is derived from an EMBL/GenBank/DDBJ whole genome shotgun (WGS) entry which is preliminary data.</text>
</comment>
<gene>
    <name evidence="6" type="ORF">NE398_15790</name>
</gene>
<dbReference type="AlphaFoldDB" id="A0A9X4B158"/>
<dbReference type="Pfam" id="PF00027">
    <property type="entry name" value="cNMP_binding"/>
    <property type="match status" value="1"/>
</dbReference>
<dbReference type="GO" id="GO:0003677">
    <property type="term" value="F:DNA binding"/>
    <property type="evidence" value="ECO:0007669"/>
    <property type="project" value="UniProtKB-KW"/>
</dbReference>
<evidence type="ECO:0000259" key="4">
    <source>
        <dbReference type="PROSITE" id="PS50042"/>
    </source>
</evidence>
<dbReference type="InterPro" id="IPR018490">
    <property type="entry name" value="cNMP-bd_dom_sf"/>
</dbReference>
<dbReference type="EMBL" id="JAMRYU010000017">
    <property type="protein sequence ID" value="MDC4241599.1"/>
    <property type="molecule type" value="Genomic_DNA"/>
</dbReference>
<dbReference type="PROSITE" id="PS50042">
    <property type="entry name" value="CNMP_BINDING_3"/>
    <property type="match status" value="1"/>
</dbReference>
<evidence type="ECO:0000256" key="1">
    <source>
        <dbReference type="ARBA" id="ARBA00023015"/>
    </source>
</evidence>
<dbReference type="SMART" id="SM00100">
    <property type="entry name" value="cNMP"/>
    <property type="match status" value="1"/>
</dbReference>
<organism evidence="6 7">
    <name type="scientific">Clostridium tertium</name>
    <dbReference type="NCBI Taxonomy" id="1559"/>
    <lineage>
        <taxon>Bacteria</taxon>
        <taxon>Bacillati</taxon>
        <taxon>Bacillota</taxon>
        <taxon>Clostridia</taxon>
        <taxon>Eubacteriales</taxon>
        <taxon>Clostridiaceae</taxon>
        <taxon>Clostridium</taxon>
    </lineage>
</organism>
<dbReference type="Proteomes" id="UP001141183">
    <property type="component" value="Unassembled WGS sequence"/>
</dbReference>
<evidence type="ECO:0000313" key="7">
    <source>
        <dbReference type="Proteomes" id="UP001141183"/>
    </source>
</evidence>
<dbReference type="InterPro" id="IPR014710">
    <property type="entry name" value="RmlC-like_jellyroll"/>
</dbReference>
<reference evidence="6" key="1">
    <citation type="submission" date="2022-05" db="EMBL/GenBank/DDBJ databases">
        <title>Draft genome sequence of Clostridium tertium strain CP3 isolated from Peru.</title>
        <authorList>
            <person name="Hurtado R."/>
            <person name="Lima L."/>
            <person name="Sousa T."/>
            <person name="Jaiswal A.K."/>
            <person name="Tiwari S."/>
            <person name="Maturrano L."/>
            <person name="Brenig B."/>
            <person name="Azevedo V."/>
        </authorList>
    </citation>
    <scope>NUCLEOTIDE SEQUENCE</scope>
    <source>
        <strain evidence="6">CP3</strain>
    </source>
</reference>
<accession>A0A9X4B158</accession>
<evidence type="ECO:0000259" key="5">
    <source>
        <dbReference type="PROSITE" id="PS51063"/>
    </source>
</evidence>
<dbReference type="PROSITE" id="PS51063">
    <property type="entry name" value="HTH_CRP_2"/>
    <property type="match status" value="1"/>
</dbReference>
<feature type="domain" description="Cyclic nucleotide-binding" evidence="4">
    <location>
        <begin position="14"/>
        <end position="133"/>
    </location>
</feature>
<dbReference type="GO" id="GO:0005829">
    <property type="term" value="C:cytosol"/>
    <property type="evidence" value="ECO:0007669"/>
    <property type="project" value="TreeGrafter"/>
</dbReference>
<keyword evidence="7" id="KW-1185">Reference proteome</keyword>
<dbReference type="Gene3D" id="2.60.120.10">
    <property type="entry name" value="Jelly Rolls"/>
    <property type="match status" value="1"/>
</dbReference>
<dbReference type="InterPro" id="IPR050397">
    <property type="entry name" value="Env_Response_Regulators"/>
</dbReference>
<evidence type="ECO:0000256" key="2">
    <source>
        <dbReference type="ARBA" id="ARBA00023125"/>
    </source>
</evidence>
<keyword evidence="3" id="KW-0804">Transcription</keyword>
<dbReference type="PANTHER" id="PTHR24567:SF74">
    <property type="entry name" value="HTH-TYPE TRANSCRIPTIONAL REGULATOR ARCR"/>
    <property type="match status" value="1"/>
</dbReference>
<keyword evidence="1" id="KW-0805">Transcription regulation</keyword>
<proteinExistence type="predicted"/>
<name>A0A9X4B158_9CLOT</name>
<keyword evidence="2" id="KW-0238">DNA-binding</keyword>
<dbReference type="CDD" id="cd00038">
    <property type="entry name" value="CAP_ED"/>
    <property type="match status" value="1"/>
</dbReference>
<dbReference type="InterPro" id="IPR036388">
    <property type="entry name" value="WH-like_DNA-bd_sf"/>
</dbReference>
<protein>
    <submittedName>
        <fullName evidence="6">Crp/Fnr family transcriptional regulator</fullName>
    </submittedName>
</protein>
<dbReference type="InterPro" id="IPR012318">
    <property type="entry name" value="HTH_CRP"/>
</dbReference>